<proteinExistence type="predicted"/>
<protein>
    <submittedName>
        <fullName evidence="1">12449_t:CDS:1</fullName>
    </submittedName>
</protein>
<comment type="caution">
    <text evidence="1">The sequence shown here is derived from an EMBL/GenBank/DDBJ whole genome shotgun (WGS) entry which is preliminary data.</text>
</comment>
<organism evidence="1 2">
    <name type="scientific">Acaulospora morrowiae</name>
    <dbReference type="NCBI Taxonomy" id="94023"/>
    <lineage>
        <taxon>Eukaryota</taxon>
        <taxon>Fungi</taxon>
        <taxon>Fungi incertae sedis</taxon>
        <taxon>Mucoromycota</taxon>
        <taxon>Glomeromycotina</taxon>
        <taxon>Glomeromycetes</taxon>
        <taxon>Diversisporales</taxon>
        <taxon>Acaulosporaceae</taxon>
        <taxon>Acaulospora</taxon>
    </lineage>
</organism>
<evidence type="ECO:0000313" key="2">
    <source>
        <dbReference type="Proteomes" id="UP000789342"/>
    </source>
</evidence>
<dbReference type="AlphaFoldDB" id="A0A9N9FKJ1"/>
<name>A0A9N9FKJ1_9GLOM</name>
<evidence type="ECO:0000313" key="1">
    <source>
        <dbReference type="EMBL" id="CAG8539508.1"/>
    </source>
</evidence>
<accession>A0A9N9FKJ1</accession>
<reference evidence="1" key="1">
    <citation type="submission" date="2021-06" db="EMBL/GenBank/DDBJ databases">
        <authorList>
            <person name="Kallberg Y."/>
            <person name="Tangrot J."/>
            <person name="Rosling A."/>
        </authorList>
    </citation>
    <scope>NUCLEOTIDE SEQUENCE</scope>
    <source>
        <strain evidence="1">CL551</strain>
    </source>
</reference>
<dbReference type="Proteomes" id="UP000789342">
    <property type="component" value="Unassembled WGS sequence"/>
</dbReference>
<sequence length="159" mass="18137">MAKLLERLSILSTVNGWKHVLTPVDLISSGSVRDGTVEWWILCLQVYYINEDREKLGVSCIWIGVTGYMELKGIVDERRNLCLGGCNVLSKLWYMSFSRDRSLDLDSEDVIVCFPFDDGLIGLIPLSTETHLCTSVIWLNDNLVFAWFTLRNQEVLVSM</sequence>
<gene>
    <name evidence="1" type="ORF">AMORRO_LOCUS5059</name>
</gene>
<keyword evidence="2" id="KW-1185">Reference proteome</keyword>
<dbReference type="EMBL" id="CAJVPV010002938">
    <property type="protein sequence ID" value="CAG8539508.1"/>
    <property type="molecule type" value="Genomic_DNA"/>
</dbReference>